<name>A0AAE0JWD4_9PEZI</name>
<evidence type="ECO:0000259" key="5">
    <source>
        <dbReference type="Pfam" id="PF00248"/>
    </source>
</evidence>
<evidence type="ECO:0000256" key="1">
    <source>
        <dbReference type="ARBA" id="ARBA00007905"/>
    </source>
</evidence>
<gene>
    <name evidence="6" type="ORF">B0T24DRAFT_652347</name>
</gene>
<evidence type="ECO:0000313" key="7">
    <source>
        <dbReference type="Proteomes" id="UP001287356"/>
    </source>
</evidence>
<dbReference type="PANTHER" id="PTHR43364:SF9">
    <property type="entry name" value="OXIDOREDUCTASE"/>
    <property type="match status" value="1"/>
</dbReference>
<dbReference type="Proteomes" id="UP001287356">
    <property type="component" value="Unassembled WGS sequence"/>
</dbReference>
<keyword evidence="3" id="KW-0560">Oxidoreductase</keyword>
<protein>
    <submittedName>
        <fullName evidence="6">Aldo/keto reductase</fullName>
    </submittedName>
</protein>
<reference evidence="6" key="1">
    <citation type="journal article" date="2023" name="Mol. Phylogenet. Evol.">
        <title>Genome-scale phylogeny and comparative genomics of the fungal order Sordariales.</title>
        <authorList>
            <person name="Hensen N."/>
            <person name="Bonometti L."/>
            <person name="Westerberg I."/>
            <person name="Brannstrom I.O."/>
            <person name="Guillou S."/>
            <person name="Cros-Aarteil S."/>
            <person name="Calhoun S."/>
            <person name="Haridas S."/>
            <person name="Kuo A."/>
            <person name="Mondo S."/>
            <person name="Pangilinan J."/>
            <person name="Riley R."/>
            <person name="LaButti K."/>
            <person name="Andreopoulos B."/>
            <person name="Lipzen A."/>
            <person name="Chen C."/>
            <person name="Yan M."/>
            <person name="Daum C."/>
            <person name="Ng V."/>
            <person name="Clum A."/>
            <person name="Steindorff A."/>
            <person name="Ohm R.A."/>
            <person name="Martin F."/>
            <person name="Silar P."/>
            <person name="Natvig D.O."/>
            <person name="Lalanne C."/>
            <person name="Gautier V."/>
            <person name="Ament-Velasquez S.L."/>
            <person name="Kruys A."/>
            <person name="Hutchinson M.I."/>
            <person name="Powell A.J."/>
            <person name="Barry K."/>
            <person name="Miller A.N."/>
            <person name="Grigoriev I.V."/>
            <person name="Debuchy R."/>
            <person name="Gladieux P."/>
            <person name="Hiltunen Thoren M."/>
            <person name="Johannesson H."/>
        </authorList>
    </citation>
    <scope>NUCLEOTIDE SEQUENCE</scope>
    <source>
        <strain evidence="6">CBS 958.72</strain>
    </source>
</reference>
<dbReference type="Gene3D" id="3.20.20.100">
    <property type="entry name" value="NADP-dependent oxidoreductase domain"/>
    <property type="match status" value="1"/>
</dbReference>
<proteinExistence type="inferred from homology"/>
<evidence type="ECO:0000256" key="3">
    <source>
        <dbReference type="ARBA" id="ARBA00023002"/>
    </source>
</evidence>
<comment type="caution">
    <text evidence="6">The sequence shown here is derived from an EMBL/GenBank/DDBJ whole genome shotgun (WGS) entry which is preliminary data.</text>
</comment>
<dbReference type="GO" id="GO:0016491">
    <property type="term" value="F:oxidoreductase activity"/>
    <property type="evidence" value="ECO:0007669"/>
    <property type="project" value="UniProtKB-KW"/>
</dbReference>
<keyword evidence="7" id="KW-1185">Reference proteome</keyword>
<organism evidence="6 7">
    <name type="scientific">Lasiosphaeria ovina</name>
    <dbReference type="NCBI Taxonomy" id="92902"/>
    <lineage>
        <taxon>Eukaryota</taxon>
        <taxon>Fungi</taxon>
        <taxon>Dikarya</taxon>
        <taxon>Ascomycota</taxon>
        <taxon>Pezizomycotina</taxon>
        <taxon>Sordariomycetes</taxon>
        <taxon>Sordariomycetidae</taxon>
        <taxon>Sordariales</taxon>
        <taxon>Lasiosphaeriaceae</taxon>
        <taxon>Lasiosphaeria</taxon>
    </lineage>
</organism>
<dbReference type="PANTHER" id="PTHR43364">
    <property type="entry name" value="NADH-SPECIFIC METHYLGLYOXAL REDUCTASE-RELATED"/>
    <property type="match status" value="1"/>
</dbReference>
<dbReference type="Pfam" id="PF00248">
    <property type="entry name" value="Aldo_ket_red"/>
    <property type="match status" value="1"/>
</dbReference>
<dbReference type="InterPro" id="IPR050523">
    <property type="entry name" value="AKR_Detox_Biosynth"/>
</dbReference>
<dbReference type="EMBL" id="JAULSN010000009">
    <property type="protein sequence ID" value="KAK3365257.1"/>
    <property type="molecule type" value="Genomic_DNA"/>
</dbReference>
<accession>A0AAE0JWD4</accession>
<dbReference type="SUPFAM" id="SSF51430">
    <property type="entry name" value="NAD(P)-linked oxidoreductase"/>
    <property type="match status" value="1"/>
</dbReference>
<reference evidence="6" key="2">
    <citation type="submission" date="2023-06" db="EMBL/GenBank/DDBJ databases">
        <authorList>
            <consortium name="Lawrence Berkeley National Laboratory"/>
            <person name="Haridas S."/>
            <person name="Hensen N."/>
            <person name="Bonometti L."/>
            <person name="Westerberg I."/>
            <person name="Brannstrom I.O."/>
            <person name="Guillou S."/>
            <person name="Cros-Aarteil S."/>
            <person name="Calhoun S."/>
            <person name="Kuo A."/>
            <person name="Mondo S."/>
            <person name="Pangilinan J."/>
            <person name="Riley R."/>
            <person name="Labutti K."/>
            <person name="Andreopoulos B."/>
            <person name="Lipzen A."/>
            <person name="Chen C."/>
            <person name="Yanf M."/>
            <person name="Daum C."/>
            <person name="Ng V."/>
            <person name="Clum A."/>
            <person name="Steindorff A."/>
            <person name="Ohm R."/>
            <person name="Martin F."/>
            <person name="Silar P."/>
            <person name="Natvig D."/>
            <person name="Lalanne C."/>
            <person name="Gautier V."/>
            <person name="Ament-Velasquez S.L."/>
            <person name="Kruys A."/>
            <person name="Hutchinson M.I."/>
            <person name="Powell A.J."/>
            <person name="Barry K."/>
            <person name="Miller A.N."/>
            <person name="Grigoriev I.V."/>
            <person name="Debuchy R."/>
            <person name="Gladieux P."/>
            <person name="Thoren M.H."/>
            <person name="Johannesson H."/>
        </authorList>
    </citation>
    <scope>NUCLEOTIDE SEQUENCE</scope>
    <source>
        <strain evidence="6">CBS 958.72</strain>
    </source>
</reference>
<dbReference type="InterPro" id="IPR023210">
    <property type="entry name" value="NADP_OxRdtase_dom"/>
</dbReference>
<sequence>MSIPAGIQESLKNTKCQYRQMGTSGLCVSVSIFGCGDLGDPRIISWAIQEDGALPLLKAAYDRGLDTWDTAIKKYQIPRAKVVLITKCYWAVGERQWVEASKDYQNQFGLSRAATFNQIYCFDTATPIEETMQAPYDLLQQGKVRCIGASSMWATQFARMQFAAERHGWTRFREMVRICHDTGVGLTPWVPLCRGHLARPPAAFGSTVRSREEKEQMPGSHGTAEPDLSIIRRVQEVAEKRDWPMSHVALAWLNKRVTSPVVGFSSIARMDELLESSGEVLADEEEKYLEELYLPKAIRGHV</sequence>
<evidence type="ECO:0000256" key="2">
    <source>
        <dbReference type="ARBA" id="ARBA00022857"/>
    </source>
</evidence>
<keyword evidence="2" id="KW-0521">NADP</keyword>
<evidence type="ECO:0000313" key="6">
    <source>
        <dbReference type="EMBL" id="KAK3365257.1"/>
    </source>
</evidence>
<feature type="domain" description="NADP-dependent oxidoreductase" evidence="5">
    <location>
        <begin position="33"/>
        <end position="293"/>
    </location>
</feature>
<dbReference type="AlphaFoldDB" id="A0AAE0JWD4"/>
<dbReference type="InterPro" id="IPR036812">
    <property type="entry name" value="NAD(P)_OxRdtase_dom_sf"/>
</dbReference>
<evidence type="ECO:0000256" key="4">
    <source>
        <dbReference type="SAM" id="MobiDB-lite"/>
    </source>
</evidence>
<comment type="similarity">
    <text evidence="1">Belongs to the aldo/keto reductase family.</text>
</comment>
<feature type="region of interest" description="Disordered" evidence="4">
    <location>
        <begin position="204"/>
        <end position="225"/>
    </location>
</feature>